<sequence>MNDFWGSTDTDTTEIEAADSQVGPVEEAKPARKRPARRKRNTKRPGISKADVARVLECAGRFDSASPDERILAASLFGVGDETAELVGAALSSNDLASQVDVLREFVDVLNNSGQLEAMVAVQTATTPKLKSLTACLNAIGAGNGLRATKSDPKAALEIVNGLGRVDDGRFAELDRVLEIVG</sequence>
<feature type="compositionally biased region" description="Basic residues" evidence="1">
    <location>
        <begin position="31"/>
        <end position="43"/>
    </location>
</feature>
<name>S2W3H0_9ACTN</name>
<accession>S2W3H0</accession>
<comment type="caution">
    <text evidence="2">The sequence shown here is derived from an EMBL/GenBank/DDBJ whole genome shotgun (WGS) entry which is preliminary data.</text>
</comment>
<organism evidence="2 3">
    <name type="scientific">Propionimicrobium lymphophilum ACS-093-V-SCH5</name>
    <dbReference type="NCBI Taxonomy" id="883161"/>
    <lineage>
        <taxon>Bacteria</taxon>
        <taxon>Bacillati</taxon>
        <taxon>Actinomycetota</taxon>
        <taxon>Actinomycetes</taxon>
        <taxon>Propionibacteriales</taxon>
        <taxon>Propionibacteriaceae</taxon>
        <taxon>Propionimicrobium</taxon>
    </lineage>
</organism>
<protein>
    <submittedName>
        <fullName evidence="2">Uncharacterized protein</fullName>
    </submittedName>
</protein>
<keyword evidence="3" id="KW-1185">Reference proteome</keyword>
<evidence type="ECO:0000313" key="2">
    <source>
        <dbReference type="EMBL" id="EPD32890.1"/>
    </source>
</evidence>
<dbReference type="Proteomes" id="UP000014417">
    <property type="component" value="Unassembled WGS sequence"/>
</dbReference>
<evidence type="ECO:0000256" key="1">
    <source>
        <dbReference type="SAM" id="MobiDB-lite"/>
    </source>
</evidence>
<evidence type="ECO:0000313" key="3">
    <source>
        <dbReference type="Proteomes" id="UP000014417"/>
    </source>
</evidence>
<dbReference type="HOGENOM" id="CLU_1480771_0_0_11"/>
<gene>
    <name evidence="2" type="ORF">HMPREF9306_01198</name>
</gene>
<dbReference type="STRING" id="883161.HMPREF9306_01198"/>
<reference evidence="2 3" key="1">
    <citation type="submission" date="2013-04" db="EMBL/GenBank/DDBJ databases">
        <title>The Genome Sequence of Propionimicrobium lymphophilum ACS-093-V-SCH5.</title>
        <authorList>
            <consortium name="The Broad Institute Genomics Platform"/>
            <person name="Earl A."/>
            <person name="Ward D."/>
            <person name="Feldgarden M."/>
            <person name="Gevers D."/>
            <person name="Saerens B."/>
            <person name="Vaneechoutte M."/>
            <person name="Walker B."/>
            <person name="Young S."/>
            <person name="Zeng Q."/>
            <person name="Gargeya S."/>
            <person name="Fitzgerald M."/>
            <person name="Haas B."/>
            <person name="Abouelleil A."/>
            <person name="Allen A.W."/>
            <person name="Alvarado L."/>
            <person name="Arachchi H.M."/>
            <person name="Berlin A.M."/>
            <person name="Chapman S.B."/>
            <person name="Gainer-Dewar J."/>
            <person name="Goldberg J."/>
            <person name="Griggs A."/>
            <person name="Gujja S."/>
            <person name="Hansen M."/>
            <person name="Howarth C."/>
            <person name="Imamovic A."/>
            <person name="Ireland A."/>
            <person name="Larimer J."/>
            <person name="McCowan C."/>
            <person name="Murphy C."/>
            <person name="Pearson M."/>
            <person name="Poon T.W."/>
            <person name="Priest M."/>
            <person name="Roberts A."/>
            <person name="Saif S."/>
            <person name="Shea T."/>
            <person name="Sisk P."/>
            <person name="Sykes S."/>
            <person name="Wortman J."/>
            <person name="Nusbaum C."/>
            <person name="Birren B."/>
        </authorList>
    </citation>
    <scope>NUCLEOTIDE SEQUENCE [LARGE SCALE GENOMIC DNA]</scope>
    <source>
        <strain evidence="2 3">ACS-093-V-SCH5</strain>
    </source>
</reference>
<proteinExistence type="predicted"/>
<dbReference type="RefSeq" id="WP_016456028.1">
    <property type="nucleotide sequence ID" value="NZ_KE150269.1"/>
</dbReference>
<dbReference type="EMBL" id="AGZR01000006">
    <property type="protein sequence ID" value="EPD32890.1"/>
    <property type="molecule type" value="Genomic_DNA"/>
</dbReference>
<dbReference type="AlphaFoldDB" id="S2W3H0"/>
<feature type="region of interest" description="Disordered" evidence="1">
    <location>
        <begin position="1"/>
        <end position="46"/>
    </location>
</feature>